<dbReference type="RefSeq" id="WP_055430038.1">
    <property type="nucleotide sequence ID" value="NZ_CP015105.1"/>
</dbReference>
<dbReference type="OrthoDB" id="114326at2157"/>
<dbReference type="STRING" id="277988.SAMN05216170_2383"/>
<dbReference type="KEGG" id="ttd:A3L14_11345"/>
<reference evidence="2 7" key="2">
    <citation type="submission" date="2016-04" db="EMBL/GenBank/DDBJ databases">
        <title>Complete genome sequence of Thermococcus thioreducens type strain OGL-20P.</title>
        <authorList>
            <person name="Oger P.M."/>
        </authorList>
    </citation>
    <scope>NUCLEOTIDE SEQUENCE [LARGE SCALE GENOMIC DNA]</scope>
    <source>
        <strain evidence="2 7">OGL-20P</strain>
    </source>
</reference>
<dbReference type="Proteomes" id="UP000182125">
    <property type="component" value="Unassembled WGS sequence"/>
</dbReference>
<evidence type="ECO:0000313" key="2">
    <source>
        <dbReference type="EMBL" id="ASJ13436.1"/>
    </source>
</evidence>
<dbReference type="EMBL" id="CP015105">
    <property type="protein sequence ID" value="ASJ13436.1"/>
    <property type="molecule type" value="Genomic_DNA"/>
</dbReference>
<organism evidence="3 5">
    <name type="scientific">Thermococcus thioreducens</name>
    <dbReference type="NCBI Taxonomy" id="277988"/>
    <lineage>
        <taxon>Archaea</taxon>
        <taxon>Methanobacteriati</taxon>
        <taxon>Methanobacteriota</taxon>
        <taxon>Thermococci</taxon>
        <taxon>Thermococcales</taxon>
        <taxon>Thermococcaceae</taxon>
        <taxon>Thermococcus</taxon>
    </lineage>
</organism>
<evidence type="ECO:0000313" key="7">
    <source>
        <dbReference type="Proteomes" id="UP000250136"/>
    </source>
</evidence>
<reference evidence="4 6" key="3">
    <citation type="submission" date="2016-10" db="EMBL/GenBank/DDBJ databases">
        <authorList>
            <person name="de Groot N.N."/>
        </authorList>
    </citation>
    <scope>NUCLEOTIDE SEQUENCE [LARGE SCALE GENOMIC DNA]</scope>
    <source>
        <strain evidence="4 6">OGL-20</strain>
    </source>
</reference>
<dbReference type="GeneID" id="33335030"/>
<dbReference type="AlphaFoldDB" id="A0A0Q2M188"/>
<dbReference type="PATRIC" id="fig|277988.4.peg.2011"/>
<name>A0A0Q2M188_9EURY</name>
<proteinExistence type="predicted"/>
<dbReference type="Proteomes" id="UP000051862">
    <property type="component" value="Unassembled WGS sequence"/>
</dbReference>
<accession>A0A0Q2M188</accession>
<evidence type="ECO:0000313" key="6">
    <source>
        <dbReference type="Proteomes" id="UP000182125"/>
    </source>
</evidence>
<evidence type="ECO:0000313" key="3">
    <source>
        <dbReference type="EMBL" id="KQH81793.1"/>
    </source>
</evidence>
<dbReference type="Proteomes" id="UP000250136">
    <property type="component" value="Chromosome"/>
</dbReference>
<keyword evidence="1" id="KW-0472">Membrane</keyword>
<reference evidence="3 5" key="1">
    <citation type="submission" date="2015-08" db="EMBL/GenBank/DDBJ databases">
        <title>Thermococcus thioreducens DSM 14981 genome sequencing.</title>
        <authorList>
            <person name="Hong S.-J."/>
            <person name="Kim M.-C."/>
            <person name="Shin J.-H."/>
        </authorList>
    </citation>
    <scope>NUCLEOTIDE SEQUENCE [LARGE SCALE GENOMIC DNA]</scope>
    <source>
        <strain evidence="3 5">DSM 14981</strain>
    </source>
</reference>
<evidence type="ECO:0000313" key="4">
    <source>
        <dbReference type="EMBL" id="SEW24499.1"/>
    </source>
</evidence>
<dbReference type="EMBL" id="LIXN01000016">
    <property type="protein sequence ID" value="KQH81793.1"/>
    <property type="molecule type" value="Genomic_DNA"/>
</dbReference>
<evidence type="ECO:0000313" key="5">
    <source>
        <dbReference type="Proteomes" id="UP000051862"/>
    </source>
</evidence>
<feature type="transmembrane region" description="Helical" evidence="1">
    <location>
        <begin position="15"/>
        <end position="36"/>
    </location>
</feature>
<feature type="transmembrane region" description="Helical" evidence="1">
    <location>
        <begin position="98"/>
        <end position="116"/>
    </location>
</feature>
<dbReference type="EMBL" id="FOIW01000003">
    <property type="protein sequence ID" value="SEW24499.1"/>
    <property type="molecule type" value="Genomic_DNA"/>
</dbReference>
<gene>
    <name evidence="2" type="ORF">A3L14_11345</name>
    <name evidence="3" type="ORF">AMR53_09565</name>
    <name evidence="4" type="ORF">SAMN05216170_2383</name>
</gene>
<sequence length="117" mass="13459">MTWIESLTLNSPSGFWNPIVWLAFLVIFAFIGYLIYSRGNRSYKPNREQVKPFISGNAVEDVEEIRVRAGDIYWGFIEALKGYYNVLMRMHSGDLRDYILWYLGLGAVILFVLVGGV</sequence>
<keyword evidence="1" id="KW-1133">Transmembrane helix</keyword>
<evidence type="ECO:0000256" key="1">
    <source>
        <dbReference type="SAM" id="Phobius"/>
    </source>
</evidence>
<protein>
    <submittedName>
        <fullName evidence="3">Hydrogenase</fullName>
    </submittedName>
</protein>
<keyword evidence="1" id="KW-0812">Transmembrane</keyword>
<keyword evidence="7" id="KW-1185">Reference proteome</keyword>